<feature type="transmembrane region" description="Helical" evidence="1">
    <location>
        <begin position="57"/>
        <end position="75"/>
    </location>
</feature>
<evidence type="ECO:0000313" key="2">
    <source>
        <dbReference type="EMBL" id="QQP91392.1"/>
    </source>
</evidence>
<feature type="transmembrane region" description="Helical" evidence="1">
    <location>
        <begin position="81"/>
        <end position="102"/>
    </location>
</feature>
<dbReference type="Pfam" id="PF06170">
    <property type="entry name" value="DUF983"/>
    <property type="match status" value="1"/>
</dbReference>
<dbReference type="InterPro" id="IPR009325">
    <property type="entry name" value="DUF983"/>
</dbReference>
<protein>
    <submittedName>
        <fullName evidence="2">DUF983 domain-containing protein</fullName>
    </submittedName>
</protein>
<proteinExistence type="predicted"/>
<organism evidence="2 3">
    <name type="scientific">Skermanella cutis</name>
    <dbReference type="NCBI Taxonomy" id="2775420"/>
    <lineage>
        <taxon>Bacteria</taxon>
        <taxon>Pseudomonadati</taxon>
        <taxon>Pseudomonadota</taxon>
        <taxon>Alphaproteobacteria</taxon>
        <taxon>Rhodospirillales</taxon>
        <taxon>Azospirillaceae</taxon>
        <taxon>Skermanella</taxon>
    </lineage>
</organism>
<keyword evidence="1" id="KW-1133">Transmembrane helix</keyword>
<gene>
    <name evidence="2" type="ORF">IGS68_09375</name>
</gene>
<sequence length="129" mass="14114">MEPYSEPLGKSSLELGTRGLCPRCGKGHIFNGFLTLTKRCEVCGLDFSFADPADGPAFFAMSIVSFPIVAFAAWLELAFQAPIWVHLVTTLPLLVGSCLALLRPLKGWLVCSQYINKANEGRLTPRDQP</sequence>
<accession>A0ABX7BB40</accession>
<evidence type="ECO:0000256" key="1">
    <source>
        <dbReference type="SAM" id="Phobius"/>
    </source>
</evidence>
<keyword evidence="1" id="KW-0812">Transmembrane</keyword>
<reference evidence="2" key="1">
    <citation type="submission" date="2021-02" db="EMBL/GenBank/DDBJ databases">
        <title>Skermanella TT6 skin isolate.</title>
        <authorList>
            <person name="Lee K."/>
            <person name="Ganzorig M."/>
        </authorList>
    </citation>
    <scope>NUCLEOTIDE SEQUENCE</scope>
    <source>
        <strain evidence="2">TT6</strain>
    </source>
</reference>
<dbReference type="RefSeq" id="WP_201079250.1">
    <property type="nucleotide sequence ID" value="NZ_CP067420.1"/>
</dbReference>
<keyword evidence="1" id="KW-0472">Membrane</keyword>
<evidence type="ECO:0000313" key="3">
    <source>
        <dbReference type="Proteomes" id="UP000595197"/>
    </source>
</evidence>
<dbReference type="Proteomes" id="UP000595197">
    <property type="component" value="Chromosome"/>
</dbReference>
<keyword evidence="3" id="KW-1185">Reference proteome</keyword>
<dbReference type="EMBL" id="CP067420">
    <property type="protein sequence ID" value="QQP91392.1"/>
    <property type="molecule type" value="Genomic_DNA"/>
</dbReference>
<name>A0ABX7BB40_9PROT</name>